<dbReference type="Proteomes" id="UP001177000">
    <property type="component" value="Chromosome"/>
</dbReference>
<gene>
    <name evidence="2" type="ORF">DAPPPG215_06815</name>
</gene>
<evidence type="ECO:0000256" key="1">
    <source>
        <dbReference type="SAM" id="MobiDB-lite"/>
    </source>
</evidence>
<sequence>MPFCIDRADVHKRLIADENAARGHENQLEALADIQADIIPGPARRVDDYESPQKDTATVKGSCQESQR</sequence>
<proteinExistence type="predicted"/>
<evidence type="ECO:0000313" key="2">
    <source>
        <dbReference type="EMBL" id="CAI8788583.1"/>
    </source>
</evidence>
<feature type="compositionally biased region" description="Polar residues" evidence="1">
    <location>
        <begin position="54"/>
        <end position="68"/>
    </location>
</feature>
<name>A0AAV1BFY2_PSEUB</name>
<dbReference type="EMBL" id="OX458335">
    <property type="protein sequence ID" value="CAI8788583.1"/>
    <property type="molecule type" value="Genomic_DNA"/>
</dbReference>
<dbReference type="AlphaFoldDB" id="A0AAV1BFY2"/>
<evidence type="ECO:0000313" key="3">
    <source>
        <dbReference type="Proteomes" id="UP001177000"/>
    </source>
</evidence>
<protein>
    <submittedName>
        <fullName evidence="2">Uncharacterized protein</fullName>
    </submittedName>
</protein>
<accession>A0AAV1BFY2</accession>
<organism evidence="2 3">
    <name type="scientific">Pseudomonas syringae pv. tomato</name>
    <dbReference type="NCBI Taxonomy" id="323"/>
    <lineage>
        <taxon>Bacteria</taxon>
        <taxon>Pseudomonadati</taxon>
        <taxon>Pseudomonadota</taxon>
        <taxon>Gammaproteobacteria</taxon>
        <taxon>Pseudomonadales</taxon>
        <taxon>Pseudomonadaceae</taxon>
        <taxon>Pseudomonas</taxon>
    </lineage>
</organism>
<feature type="region of interest" description="Disordered" evidence="1">
    <location>
        <begin position="43"/>
        <end position="68"/>
    </location>
</feature>
<reference evidence="2" key="1">
    <citation type="submission" date="2023-03" db="EMBL/GenBank/DDBJ databases">
        <authorList>
            <person name="Pothier F. J."/>
        </authorList>
    </citation>
    <scope>NUCLEOTIDE SEQUENCE</scope>
    <source>
        <strain evidence="2">DAPP-PG 215</strain>
    </source>
</reference>
<feature type="compositionally biased region" description="Basic and acidic residues" evidence="1">
    <location>
        <begin position="44"/>
        <end position="53"/>
    </location>
</feature>